<accession>A0A438K9R1</accession>
<evidence type="ECO:0000313" key="3">
    <source>
        <dbReference type="Proteomes" id="UP000288805"/>
    </source>
</evidence>
<organism evidence="2 3">
    <name type="scientific">Vitis vinifera</name>
    <name type="common">Grape</name>
    <dbReference type="NCBI Taxonomy" id="29760"/>
    <lineage>
        <taxon>Eukaryota</taxon>
        <taxon>Viridiplantae</taxon>
        <taxon>Streptophyta</taxon>
        <taxon>Embryophyta</taxon>
        <taxon>Tracheophyta</taxon>
        <taxon>Spermatophyta</taxon>
        <taxon>Magnoliopsida</taxon>
        <taxon>eudicotyledons</taxon>
        <taxon>Gunneridae</taxon>
        <taxon>Pentapetalae</taxon>
        <taxon>rosids</taxon>
        <taxon>Vitales</taxon>
        <taxon>Vitaceae</taxon>
        <taxon>Viteae</taxon>
        <taxon>Vitis</taxon>
    </lineage>
</organism>
<proteinExistence type="predicted"/>
<evidence type="ECO:0000256" key="1">
    <source>
        <dbReference type="SAM" id="MobiDB-lite"/>
    </source>
</evidence>
<dbReference type="Proteomes" id="UP000288805">
    <property type="component" value="Unassembled WGS sequence"/>
</dbReference>
<dbReference type="PANTHER" id="PTHR34780:SF5">
    <property type="entry name" value="OS02G0733900 PROTEIN"/>
    <property type="match status" value="1"/>
</dbReference>
<dbReference type="PANTHER" id="PTHR34780">
    <property type="entry name" value="OS08G0427800 PROTEIN"/>
    <property type="match status" value="1"/>
</dbReference>
<reference evidence="2 3" key="1">
    <citation type="journal article" date="2018" name="PLoS Genet.">
        <title>Population sequencing reveals clonal diversity and ancestral inbreeding in the grapevine cultivar Chardonnay.</title>
        <authorList>
            <person name="Roach M.J."/>
            <person name="Johnson D.L."/>
            <person name="Bohlmann J."/>
            <person name="van Vuuren H.J."/>
            <person name="Jones S.J."/>
            <person name="Pretorius I.S."/>
            <person name="Schmidt S.A."/>
            <person name="Borneman A.R."/>
        </authorList>
    </citation>
    <scope>NUCLEOTIDE SEQUENCE [LARGE SCALE GENOMIC DNA]</scope>
    <source>
        <strain evidence="3">cv. Chardonnay</strain>
        <tissue evidence="2">Leaf</tissue>
    </source>
</reference>
<dbReference type="EMBL" id="QGNW01000012">
    <property type="protein sequence ID" value="RVX17934.1"/>
    <property type="molecule type" value="Genomic_DNA"/>
</dbReference>
<name>A0A438K9R1_VITVI</name>
<sequence>MTKQPTSDGWSNRNKKVIIISTERSRSNPTARNNEFHNRKGRVRHRESTSPTRKATLPKRSSGAWIALSNTPTRSRRIVSNTETSRLQVSTPRLSIYVVQMEQMKKNGNGKEEKEEIEFPVHSQVRKIKQESENWSPELPEVRPVITRQLSRSPLGPAGLLISVGHT</sequence>
<protein>
    <submittedName>
        <fullName evidence="2">Uncharacterized protein</fullName>
    </submittedName>
</protein>
<gene>
    <name evidence="2" type="ORF">CK203_004184</name>
</gene>
<feature type="region of interest" description="Disordered" evidence="1">
    <location>
        <begin position="22"/>
        <end position="60"/>
    </location>
</feature>
<evidence type="ECO:0000313" key="2">
    <source>
        <dbReference type="EMBL" id="RVX17934.1"/>
    </source>
</evidence>
<dbReference type="AlphaFoldDB" id="A0A438K9R1"/>
<comment type="caution">
    <text evidence="2">The sequence shown here is derived from an EMBL/GenBank/DDBJ whole genome shotgun (WGS) entry which is preliminary data.</text>
</comment>